<reference evidence="6 7" key="1">
    <citation type="submission" date="2023-09" db="EMBL/GenBank/DDBJ databases">
        <title>The genome sequence of Streptomyces anthocyanicus.</title>
        <authorList>
            <person name="Mo P."/>
        </authorList>
    </citation>
    <scope>NUCLEOTIDE SEQUENCE [LARGE SCALE GENOMIC DNA]</scope>
    <source>
        <strain evidence="6 7">JCM 4387</strain>
    </source>
</reference>
<dbReference type="EMBL" id="CP134213">
    <property type="protein sequence ID" value="WND17326.1"/>
    <property type="molecule type" value="Genomic_DNA"/>
</dbReference>
<accession>A0ABY9U3F3</accession>
<name>A0ABY9U3F3_STRVL</name>
<evidence type="ECO:0000313" key="7">
    <source>
        <dbReference type="Proteomes" id="UP001249394"/>
    </source>
</evidence>
<dbReference type="InterPro" id="IPR050204">
    <property type="entry name" value="AraC_XylS_family_regulators"/>
</dbReference>
<dbReference type="SMART" id="SM00342">
    <property type="entry name" value="HTH_ARAC"/>
    <property type="match status" value="1"/>
</dbReference>
<evidence type="ECO:0000313" key="6">
    <source>
        <dbReference type="EMBL" id="WND17326.1"/>
    </source>
</evidence>
<evidence type="ECO:0000256" key="1">
    <source>
        <dbReference type="ARBA" id="ARBA00023015"/>
    </source>
</evidence>
<feature type="domain" description="HTH araC/xylS-type" evidence="5">
    <location>
        <begin position="164"/>
        <end position="263"/>
    </location>
</feature>
<feature type="region of interest" description="Disordered" evidence="4">
    <location>
        <begin position="262"/>
        <end position="289"/>
    </location>
</feature>
<proteinExistence type="predicted"/>
<dbReference type="Pfam" id="PF12833">
    <property type="entry name" value="HTH_18"/>
    <property type="match status" value="1"/>
</dbReference>
<evidence type="ECO:0000256" key="4">
    <source>
        <dbReference type="SAM" id="MobiDB-lite"/>
    </source>
</evidence>
<dbReference type="Proteomes" id="UP001249394">
    <property type="component" value="Chromosome"/>
</dbReference>
<keyword evidence="3" id="KW-0804">Transcription</keyword>
<keyword evidence="7" id="KW-1185">Reference proteome</keyword>
<keyword evidence="2" id="KW-0238">DNA-binding</keyword>
<evidence type="ECO:0000259" key="5">
    <source>
        <dbReference type="PROSITE" id="PS01124"/>
    </source>
</evidence>
<dbReference type="PANTHER" id="PTHR46796">
    <property type="entry name" value="HTH-TYPE TRANSCRIPTIONAL ACTIVATOR RHAS-RELATED"/>
    <property type="match status" value="1"/>
</dbReference>
<keyword evidence="1" id="KW-0805">Transcription regulation</keyword>
<evidence type="ECO:0000256" key="2">
    <source>
        <dbReference type="ARBA" id="ARBA00023125"/>
    </source>
</evidence>
<evidence type="ECO:0000256" key="3">
    <source>
        <dbReference type="ARBA" id="ARBA00023163"/>
    </source>
</evidence>
<protein>
    <submittedName>
        <fullName evidence="6">Helix-turn-helix domain-containing protein</fullName>
    </submittedName>
</protein>
<dbReference type="Gene3D" id="1.10.10.60">
    <property type="entry name" value="Homeodomain-like"/>
    <property type="match status" value="1"/>
</dbReference>
<organism evidence="6 7">
    <name type="scientific">Streptomyces violaceus</name>
    <name type="common">Streptomyces venezuelae</name>
    <dbReference type="NCBI Taxonomy" id="1936"/>
    <lineage>
        <taxon>Bacteria</taxon>
        <taxon>Bacillati</taxon>
        <taxon>Actinomycetota</taxon>
        <taxon>Actinomycetes</taxon>
        <taxon>Kitasatosporales</taxon>
        <taxon>Streptomycetaceae</taxon>
        <taxon>Streptomyces</taxon>
    </lineage>
</organism>
<dbReference type="InterPro" id="IPR018060">
    <property type="entry name" value="HTH_AraC"/>
</dbReference>
<sequence>MRSYEAESEPGWDVVLPRGDLSLDGVRMAGFRERTAGGLDLRVLPQPAVIVVIGLGDEPFSVEGATGHRSLLSLVAALSPGPARIRGAGVECVEMSLSPRTAYALLGVSPRELDGSVTGLDDLWGRDGRRLRERMADAPVWEHRLALVDEFLAGRAARAPAMAPEVAAAWETIVARRGRVRVGELAASCGWSRKRLWSRFGDQIGLTPKRAAMLVRFDHAARALVAGENAADVALACGYADQPHLHRDVLAFAGCTPTALAGRAASAGRPDPPHRRKDPWRTPTFSRPT</sequence>
<gene>
    <name evidence="6" type="ORF">RI060_08220</name>
</gene>
<dbReference type="PANTHER" id="PTHR46796:SF15">
    <property type="entry name" value="BLL1074 PROTEIN"/>
    <property type="match status" value="1"/>
</dbReference>
<dbReference type="PROSITE" id="PS01124">
    <property type="entry name" value="HTH_ARAC_FAMILY_2"/>
    <property type="match status" value="1"/>
</dbReference>